<dbReference type="AlphaFoldDB" id="A0A3Q2GZG2"/>
<protein>
    <recommendedName>
        <fullName evidence="2">Keratin-associated protein</fullName>
    </recommendedName>
</protein>
<evidence type="ECO:0000313" key="5">
    <source>
        <dbReference type="Proteomes" id="UP000002281"/>
    </source>
</evidence>
<dbReference type="GO" id="GO:0045095">
    <property type="term" value="C:keratin filament"/>
    <property type="evidence" value="ECO:0007669"/>
    <property type="project" value="UniProtKB-UniRule"/>
</dbReference>
<comment type="similarity">
    <text evidence="2">Belongs to the PMG family.</text>
</comment>
<dbReference type="InParanoid" id="A0A3Q2GZG2"/>
<comment type="function">
    <text evidence="2">In the hair cortex, hair keratin intermediate filaments are embedded in an interfilamentous matrix, consisting of hair keratin-associated proteins (KRTAP), which are essential for the formation of a rigid and resistant hair shaft through their extensive disulfide bond cross-linking with abundant cysteine residues of hair keratins. The matrix proteins include the high-sulfur and high-glycine-tyrosine keratins.</text>
</comment>
<organism evidence="4 5">
    <name type="scientific">Equus caballus</name>
    <name type="common">Horse</name>
    <dbReference type="NCBI Taxonomy" id="9796"/>
    <lineage>
        <taxon>Eukaryota</taxon>
        <taxon>Metazoa</taxon>
        <taxon>Chordata</taxon>
        <taxon>Craniata</taxon>
        <taxon>Vertebrata</taxon>
        <taxon>Euteleostomi</taxon>
        <taxon>Mammalia</taxon>
        <taxon>Eutheria</taxon>
        <taxon>Laurasiatheria</taxon>
        <taxon>Perissodactyla</taxon>
        <taxon>Equidae</taxon>
        <taxon>Equus</taxon>
    </lineage>
</organism>
<reference evidence="4 5" key="1">
    <citation type="journal article" date="2009" name="Science">
        <title>Genome sequence, comparative analysis, and population genetics of the domestic horse.</title>
        <authorList>
            <consortium name="Broad Institute Genome Sequencing Platform"/>
            <consortium name="Broad Institute Whole Genome Assembly Team"/>
            <person name="Wade C.M."/>
            <person name="Giulotto E."/>
            <person name="Sigurdsson S."/>
            <person name="Zoli M."/>
            <person name="Gnerre S."/>
            <person name="Imsland F."/>
            <person name="Lear T.L."/>
            <person name="Adelson D.L."/>
            <person name="Bailey E."/>
            <person name="Bellone R.R."/>
            <person name="Bloecker H."/>
            <person name="Distl O."/>
            <person name="Edgar R.C."/>
            <person name="Garber M."/>
            <person name="Leeb T."/>
            <person name="Mauceli E."/>
            <person name="MacLeod J.N."/>
            <person name="Penedo M.C.T."/>
            <person name="Raison J.M."/>
            <person name="Sharpe T."/>
            <person name="Vogel J."/>
            <person name="Andersson L."/>
            <person name="Antczak D.F."/>
            <person name="Biagi T."/>
            <person name="Binns M.M."/>
            <person name="Chowdhary B.P."/>
            <person name="Coleman S.J."/>
            <person name="Della Valle G."/>
            <person name="Fryc S."/>
            <person name="Guerin G."/>
            <person name="Hasegawa T."/>
            <person name="Hill E.W."/>
            <person name="Jurka J."/>
            <person name="Kiialainen A."/>
            <person name="Lindgren G."/>
            <person name="Liu J."/>
            <person name="Magnani E."/>
            <person name="Mickelson J.R."/>
            <person name="Murray J."/>
            <person name="Nergadze S.G."/>
            <person name="Onofrio R."/>
            <person name="Pedroni S."/>
            <person name="Piras M.F."/>
            <person name="Raudsepp T."/>
            <person name="Rocchi M."/>
            <person name="Roeed K.H."/>
            <person name="Ryder O.A."/>
            <person name="Searle S."/>
            <person name="Skow L."/>
            <person name="Swinburne J.E."/>
            <person name="Syvaenen A.C."/>
            <person name="Tozaki T."/>
            <person name="Valberg S.J."/>
            <person name="Vaudin M."/>
            <person name="White J.R."/>
            <person name="Zody M.C."/>
            <person name="Lander E.S."/>
            <person name="Lindblad-Toh K."/>
        </authorList>
    </citation>
    <scope>NUCLEOTIDE SEQUENCE [LARGE SCALE GENOMIC DNA]</scope>
    <source>
        <strain evidence="4 5">Thoroughbred</strain>
    </source>
</reference>
<evidence type="ECO:0000256" key="1">
    <source>
        <dbReference type="ARBA" id="ARBA00022744"/>
    </source>
</evidence>
<dbReference type="FunCoup" id="A0A3Q2GZG2">
    <property type="interactions" value="37"/>
</dbReference>
<dbReference type="Ensembl" id="ENSECAT00000040137.2">
    <property type="protein sequence ID" value="ENSECAP00000026458.2"/>
    <property type="gene ID" value="ENSECAG00000035079.2"/>
</dbReference>
<dbReference type="Proteomes" id="UP000002281">
    <property type="component" value="Chromosome 26"/>
</dbReference>
<dbReference type="Pfam" id="PF05287">
    <property type="entry name" value="PMG"/>
    <property type="match status" value="1"/>
</dbReference>
<comment type="subunit">
    <text evidence="2">Interacts with hair keratins.</text>
</comment>
<dbReference type="Bgee" id="ENSECAG00000035079">
    <property type="expression patterns" value="Expressed in zone of skin and 2 other cell types or tissues"/>
</dbReference>
<keyword evidence="5" id="KW-1185">Reference proteome</keyword>
<dbReference type="STRING" id="9796.ENSECAP00000026458"/>
<reference evidence="4" key="3">
    <citation type="submission" date="2025-09" db="UniProtKB">
        <authorList>
            <consortium name="Ensembl"/>
        </authorList>
    </citation>
    <scope>IDENTIFICATION</scope>
    <source>
        <strain evidence="4">Thoroughbred</strain>
    </source>
</reference>
<evidence type="ECO:0000256" key="3">
    <source>
        <dbReference type="SAM" id="MobiDB-lite"/>
    </source>
</evidence>
<keyword evidence="1 2" id="KW-0416">Keratin</keyword>
<feature type="region of interest" description="Disordered" evidence="3">
    <location>
        <begin position="33"/>
        <end position="58"/>
    </location>
</feature>
<proteinExistence type="inferred from homology"/>
<accession>A0A3Q2GZG2</accession>
<reference evidence="4" key="2">
    <citation type="submission" date="2025-08" db="UniProtKB">
        <authorList>
            <consortium name="Ensembl"/>
        </authorList>
    </citation>
    <scope>IDENTIFICATION</scope>
    <source>
        <strain evidence="4">Thoroughbred</strain>
    </source>
</reference>
<evidence type="ECO:0000256" key="2">
    <source>
        <dbReference type="RuleBase" id="RU369044"/>
    </source>
</evidence>
<name>A0A3Q2GZG2_HORSE</name>
<dbReference type="GO" id="GO:0005829">
    <property type="term" value="C:cytosol"/>
    <property type="evidence" value="ECO:0007669"/>
    <property type="project" value="UniProtKB-ARBA"/>
</dbReference>
<dbReference type="PaxDb" id="9796-ENSECAP00000026458"/>
<dbReference type="InterPro" id="IPR007951">
    <property type="entry name" value="KRTAP_PMG"/>
</dbReference>
<sequence>IHSSGSSSCWTQRLVTWHKLTGRDCRLGRSLDGSRTSGRGWTPHRTSGIWGASSRSPHSHCRKKSPAGRCWESRDQCCRPGSSCGSSYPSNLVYSTDLCSPSTCQLGSSLCGGCQKTYWEPTRYQTSCVVSSPCQRSCYRPRISTVCSPCRSTYARSLGFGSSSCCSLGYGSRISYSRGCGSRGFRPLSCGVCGFPSLGYRSRFCHPTFLASRSCQTSCFRPTCRSGFYY</sequence>
<dbReference type="GeneTree" id="ENSGT00940000161951"/>
<evidence type="ECO:0000313" key="4">
    <source>
        <dbReference type="Ensembl" id="ENSECAP00000026458.2"/>
    </source>
</evidence>